<comment type="caution">
    <text evidence="1">The sequence shown here is derived from an EMBL/GenBank/DDBJ whole genome shotgun (WGS) entry which is preliminary data.</text>
</comment>
<evidence type="ECO:0000313" key="1">
    <source>
        <dbReference type="EMBL" id="NHN56815.1"/>
    </source>
</evidence>
<dbReference type="RefSeq" id="WP_166197474.1">
    <property type="nucleotide sequence ID" value="NZ_JAAOIV010000010.1"/>
</dbReference>
<dbReference type="AlphaFoldDB" id="A0A967B3X4"/>
<sequence length="149" mass="16476">MAWSDISPAVRSILNAAVERQLVVQVRGIAYSCWRCALSNEVPLLIHLKGYDRPDEYMRTVASEPIVAYAKDLLTLVGHPAATSIKPRRSRTAQQRYLSLGCLKCDALFGSFPLEEEATSVLASDGVPSLPILAELTRPELEWHALELT</sequence>
<keyword evidence="2" id="KW-1185">Reference proteome</keyword>
<dbReference type="Proteomes" id="UP000744769">
    <property type="component" value="Unassembled WGS sequence"/>
</dbReference>
<dbReference type="EMBL" id="JAAOIV010000010">
    <property type="protein sequence ID" value="NHN56815.1"/>
    <property type="molecule type" value="Genomic_DNA"/>
</dbReference>
<protein>
    <submittedName>
        <fullName evidence="1">Uncharacterized protein</fullName>
    </submittedName>
</protein>
<accession>A0A967B3X4</accession>
<evidence type="ECO:0000313" key="2">
    <source>
        <dbReference type="Proteomes" id="UP000744769"/>
    </source>
</evidence>
<reference evidence="1" key="1">
    <citation type="submission" date="2020-03" db="EMBL/GenBank/DDBJ databases">
        <title>Draft sequencing of Calidifontibacter sp. DB0510.</title>
        <authorList>
            <person name="Kim D.-U."/>
        </authorList>
    </citation>
    <scope>NUCLEOTIDE SEQUENCE</scope>
    <source>
        <strain evidence="1">DB0510</strain>
    </source>
</reference>
<gene>
    <name evidence="1" type="ORF">G9U51_13630</name>
</gene>
<name>A0A967B3X4_9MICO</name>
<organism evidence="1 2">
    <name type="scientific">Metallococcus carri</name>
    <dbReference type="NCBI Taxonomy" id="1656884"/>
    <lineage>
        <taxon>Bacteria</taxon>
        <taxon>Bacillati</taxon>
        <taxon>Actinomycetota</taxon>
        <taxon>Actinomycetes</taxon>
        <taxon>Micrococcales</taxon>
        <taxon>Dermacoccaceae</taxon>
        <taxon>Metallococcus</taxon>
    </lineage>
</organism>
<proteinExistence type="predicted"/>